<evidence type="ECO:0000313" key="2">
    <source>
        <dbReference type="Proteomes" id="UP000789390"/>
    </source>
</evidence>
<dbReference type="EMBL" id="CAKKLH010000312">
    <property type="protein sequence ID" value="CAH0111255.1"/>
    <property type="molecule type" value="Genomic_DNA"/>
</dbReference>
<accession>A0A8J2WM50</accession>
<name>A0A8J2WM50_9CRUS</name>
<proteinExistence type="predicted"/>
<organism evidence="1 2">
    <name type="scientific">Daphnia galeata</name>
    <dbReference type="NCBI Taxonomy" id="27404"/>
    <lineage>
        <taxon>Eukaryota</taxon>
        <taxon>Metazoa</taxon>
        <taxon>Ecdysozoa</taxon>
        <taxon>Arthropoda</taxon>
        <taxon>Crustacea</taxon>
        <taxon>Branchiopoda</taxon>
        <taxon>Diplostraca</taxon>
        <taxon>Cladocera</taxon>
        <taxon>Anomopoda</taxon>
        <taxon>Daphniidae</taxon>
        <taxon>Daphnia</taxon>
    </lineage>
</organism>
<evidence type="ECO:0000313" key="1">
    <source>
        <dbReference type="EMBL" id="CAH0111255.1"/>
    </source>
</evidence>
<reference evidence="1" key="1">
    <citation type="submission" date="2021-11" db="EMBL/GenBank/DDBJ databases">
        <authorList>
            <person name="Schell T."/>
        </authorList>
    </citation>
    <scope>NUCLEOTIDE SEQUENCE</scope>
    <source>
        <strain evidence="1">M5</strain>
    </source>
</reference>
<dbReference type="Proteomes" id="UP000789390">
    <property type="component" value="Unassembled WGS sequence"/>
</dbReference>
<protein>
    <submittedName>
        <fullName evidence="1">Uncharacterized protein</fullName>
    </submittedName>
</protein>
<sequence>MQNGTTEGEDVQNAVITYVSAPDYVSLRDTGNMFGIPKSTLSRKVVKYASASECPIDEQNYPVSSKRGRETCLKIRRWKSYC</sequence>
<gene>
    <name evidence="1" type="ORF">DGAL_LOCUS14893</name>
</gene>
<keyword evidence="2" id="KW-1185">Reference proteome</keyword>
<comment type="caution">
    <text evidence="1">The sequence shown here is derived from an EMBL/GenBank/DDBJ whole genome shotgun (WGS) entry which is preliminary data.</text>
</comment>
<dbReference type="AlphaFoldDB" id="A0A8J2WM50"/>